<organism evidence="2 3">
    <name type="scientific">Podospora pseudopauciseta</name>
    <dbReference type="NCBI Taxonomy" id="2093780"/>
    <lineage>
        <taxon>Eukaryota</taxon>
        <taxon>Fungi</taxon>
        <taxon>Dikarya</taxon>
        <taxon>Ascomycota</taxon>
        <taxon>Pezizomycotina</taxon>
        <taxon>Sordariomycetes</taxon>
        <taxon>Sordariomycetidae</taxon>
        <taxon>Sordariales</taxon>
        <taxon>Podosporaceae</taxon>
        <taxon>Podospora</taxon>
    </lineage>
</organism>
<protein>
    <submittedName>
        <fullName evidence="2">Uncharacterized protein</fullName>
    </submittedName>
</protein>
<evidence type="ECO:0000313" key="2">
    <source>
        <dbReference type="EMBL" id="KAK4665485.1"/>
    </source>
</evidence>
<dbReference type="RefSeq" id="XP_062765451.1">
    <property type="nucleotide sequence ID" value="XM_062905878.1"/>
</dbReference>
<keyword evidence="3" id="KW-1185">Reference proteome</keyword>
<proteinExistence type="predicted"/>
<evidence type="ECO:0000313" key="3">
    <source>
        <dbReference type="Proteomes" id="UP001326199"/>
    </source>
</evidence>
<name>A0ABR0HBP9_9PEZI</name>
<dbReference type="EMBL" id="JAFFHB010000005">
    <property type="protein sequence ID" value="KAK4665485.1"/>
    <property type="molecule type" value="Genomic_DNA"/>
</dbReference>
<accession>A0ABR0HBP9</accession>
<comment type="caution">
    <text evidence="2">The sequence shown here is derived from an EMBL/GenBank/DDBJ whole genome shotgun (WGS) entry which is preliminary data.</text>
</comment>
<dbReference type="GeneID" id="87925966"/>
<evidence type="ECO:0000256" key="1">
    <source>
        <dbReference type="SAM" id="MobiDB-lite"/>
    </source>
</evidence>
<feature type="region of interest" description="Disordered" evidence="1">
    <location>
        <begin position="1"/>
        <end position="42"/>
    </location>
</feature>
<gene>
    <name evidence="2" type="ORF">QC763_0062950</name>
</gene>
<sequence length="278" mass="29423">MKVRKVRKSKPKNFVSIRCPSSSTANPPPETSNHQQQPTSSRRRLIVNVKDEHGLADKPLIPGRLLKAKPGVIELDADGAVLGGGEALAVGEPVHLVEANSGRSDKLERGRVGLASGTSHGGGGDHVVALHKGGNTRLWQRDIAYERGDSVDGATADGVRYAEVERAEGLAGDGELGEEAVKCDLHGPVVGTEDRADGGRVAPIASGNDLACEHDTLSQCGGGEKKSGDTEELHLEDLRPRVVLLLMLETRGVPNRKITTISAAFEACPLYSYASHDL</sequence>
<dbReference type="Proteomes" id="UP001326199">
    <property type="component" value="Unassembled WGS sequence"/>
</dbReference>
<feature type="compositionally biased region" description="Basic residues" evidence="1">
    <location>
        <begin position="1"/>
        <end position="11"/>
    </location>
</feature>
<feature type="compositionally biased region" description="Polar residues" evidence="1">
    <location>
        <begin position="19"/>
        <end position="40"/>
    </location>
</feature>
<reference evidence="2 3" key="1">
    <citation type="journal article" date="2023" name="bioRxiv">
        <title>High-quality genome assemblies of four members of thePodospora anserinaspecies complex.</title>
        <authorList>
            <person name="Ament-Velasquez S.L."/>
            <person name="Vogan A.A."/>
            <person name="Wallerman O."/>
            <person name="Hartmann F."/>
            <person name="Gautier V."/>
            <person name="Silar P."/>
            <person name="Giraud T."/>
            <person name="Johannesson H."/>
        </authorList>
    </citation>
    <scope>NUCLEOTIDE SEQUENCE [LARGE SCALE GENOMIC DNA]</scope>
    <source>
        <strain evidence="2 3">CBS 411.78</strain>
    </source>
</reference>